<evidence type="ECO:0000256" key="1">
    <source>
        <dbReference type="SAM" id="MobiDB-lite"/>
    </source>
</evidence>
<feature type="region of interest" description="Disordered" evidence="1">
    <location>
        <begin position="456"/>
        <end position="486"/>
    </location>
</feature>
<dbReference type="EMBL" id="JAFFHA010000004">
    <property type="protein sequence ID" value="KAK4656901.1"/>
    <property type="molecule type" value="Genomic_DNA"/>
</dbReference>
<dbReference type="GeneID" id="87907636"/>
<comment type="caution">
    <text evidence="3">The sequence shown here is derived from an EMBL/GenBank/DDBJ whole genome shotgun (WGS) entry which is preliminary data.</text>
</comment>
<evidence type="ECO:0000313" key="4">
    <source>
        <dbReference type="Proteomes" id="UP001323405"/>
    </source>
</evidence>
<accession>A0ABR0GMC9</accession>
<dbReference type="Proteomes" id="UP001323405">
    <property type="component" value="Unassembled WGS sequence"/>
</dbReference>
<dbReference type="PROSITE" id="PS50181">
    <property type="entry name" value="FBOX"/>
    <property type="match status" value="1"/>
</dbReference>
<protein>
    <recommendedName>
        <fullName evidence="2">F-box domain-containing protein</fullName>
    </recommendedName>
</protein>
<proteinExistence type="predicted"/>
<dbReference type="SUPFAM" id="SSF52047">
    <property type="entry name" value="RNI-like"/>
    <property type="match status" value="1"/>
</dbReference>
<gene>
    <name evidence="3" type="ORF">QC762_208230</name>
</gene>
<feature type="compositionally biased region" description="Acidic residues" evidence="1">
    <location>
        <begin position="459"/>
        <end position="486"/>
    </location>
</feature>
<name>A0ABR0GMC9_9PEZI</name>
<feature type="domain" description="F-box" evidence="2">
    <location>
        <begin position="9"/>
        <end position="58"/>
    </location>
</feature>
<evidence type="ECO:0000259" key="2">
    <source>
        <dbReference type="PROSITE" id="PS50181"/>
    </source>
</evidence>
<sequence>MGAINPQEDSYLAQVPVELLLRITRWIRTSDLANVRLSCKCLERNLFNFFAHEFFRKRQFMVSVQSLQTLVSISKHSTLAPFLKHVIICTDRVGNSWEANKLPAEKHRIWLRAKAEQNNLFATGLLRDMLAEAFAALPHLGTVDLRDFNSETRNRDNGSWRSYGAVTLEKSIGLRLETGVDNGQLMSDTYPTRVFTAIISALGASGAQPNTIEVNLRDKNWGLHDSAFAIPPPLEPKLALILANLKTLHLCFCTKDHFFMIHDFLTMARNVTWLRLNFNHQSSPHDRTELGPVLFKWLEQPESDTPLNDIDRKPVSFPNLERLDIGWISVAPQPLLTLITKFSPTLKHLCLRRVSLCHSERDSQTETNPWVAFFNSLKKVRGIKLRVLELSDIYHGKPKIAHWQDLITFEADQDGAKKPLWARKNWRGTTDRVSLAAMIKSVNNSMVCPWEHRYSGSDVDMDGDSEDDEDDFSEDDGHDEIDELEE</sequence>
<reference evidence="3 4" key="1">
    <citation type="journal article" date="2023" name="bioRxiv">
        <title>High-quality genome assemblies of four members of thePodospora anserinaspecies complex.</title>
        <authorList>
            <person name="Ament-Velasquez S.L."/>
            <person name="Vogan A.A."/>
            <person name="Wallerman O."/>
            <person name="Hartmann F."/>
            <person name="Gautier V."/>
            <person name="Silar P."/>
            <person name="Giraud T."/>
            <person name="Johannesson H."/>
        </authorList>
    </citation>
    <scope>NUCLEOTIDE SEQUENCE [LARGE SCALE GENOMIC DNA]</scope>
    <source>
        <strain evidence="3 4">CBS 415.72m</strain>
    </source>
</reference>
<evidence type="ECO:0000313" key="3">
    <source>
        <dbReference type="EMBL" id="KAK4656901.1"/>
    </source>
</evidence>
<dbReference type="RefSeq" id="XP_062745876.1">
    <property type="nucleotide sequence ID" value="XM_062887729.1"/>
</dbReference>
<organism evidence="3 4">
    <name type="scientific">Podospora pseudocomata</name>
    <dbReference type="NCBI Taxonomy" id="2093779"/>
    <lineage>
        <taxon>Eukaryota</taxon>
        <taxon>Fungi</taxon>
        <taxon>Dikarya</taxon>
        <taxon>Ascomycota</taxon>
        <taxon>Pezizomycotina</taxon>
        <taxon>Sordariomycetes</taxon>
        <taxon>Sordariomycetidae</taxon>
        <taxon>Sordariales</taxon>
        <taxon>Podosporaceae</taxon>
        <taxon>Podospora</taxon>
    </lineage>
</organism>
<keyword evidence="4" id="KW-1185">Reference proteome</keyword>
<dbReference type="InterPro" id="IPR001810">
    <property type="entry name" value="F-box_dom"/>
</dbReference>